<accession>A0A7J6WV74</accession>
<keyword evidence="2" id="KW-1185">Reference proteome</keyword>
<proteinExistence type="predicted"/>
<gene>
    <name evidence="1" type="ORF">FRX31_009785</name>
</gene>
<evidence type="ECO:0000313" key="2">
    <source>
        <dbReference type="Proteomes" id="UP000554482"/>
    </source>
</evidence>
<name>A0A7J6WV74_THATH</name>
<dbReference type="EMBL" id="JABWDY010010513">
    <property type="protein sequence ID" value="KAF5200628.1"/>
    <property type="molecule type" value="Genomic_DNA"/>
</dbReference>
<evidence type="ECO:0000313" key="1">
    <source>
        <dbReference type="EMBL" id="KAF5200628.1"/>
    </source>
</evidence>
<sequence>MVDVFNTRVQLPKVVKKIIEFFLDCVPRFLIEESRESIRSWGFQRTHVRHYMKDVFMSDFPQHIVLGILGDARGKKILDDLFLIISESGLDWSEQKSEVSNKDLSNFTIFMNHLVINI</sequence>
<organism evidence="1 2">
    <name type="scientific">Thalictrum thalictroides</name>
    <name type="common">Rue-anemone</name>
    <name type="synonym">Anemone thalictroides</name>
    <dbReference type="NCBI Taxonomy" id="46969"/>
    <lineage>
        <taxon>Eukaryota</taxon>
        <taxon>Viridiplantae</taxon>
        <taxon>Streptophyta</taxon>
        <taxon>Embryophyta</taxon>
        <taxon>Tracheophyta</taxon>
        <taxon>Spermatophyta</taxon>
        <taxon>Magnoliopsida</taxon>
        <taxon>Ranunculales</taxon>
        <taxon>Ranunculaceae</taxon>
        <taxon>Thalictroideae</taxon>
        <taxon>Thalictrum</taxon>
    </lineage>
</organism>
<dbReference type="Proteomes" id="UP000554482">
    <property type="component" value="Unassembled WGS sequence"/>
</dbReference>
<reference evidence="1 2" key="1">
    <citation type="submission" date="2020-06" db="EMBL/GenBank/DDBJ databases">
        <title>Transcriptomic and genomic resources for Thalictrum thalictroides and T. hernandezii: Facilitating candidate gene discovery in an emerging model plant lineage.</title>
        <authorList>
            <person name="Arias T."/>
            <person name="Riano-Pachon D.M."/>
            <person name="Di Stilio V.S."/>
        </authorList>
    </citation>
    <scope>NUCLEOTIDE SEQUENCE [LARGE SCALE GENOMIC DNA]</scope>
    <source>
        <strain evidence="2">cv. WT478/WT964</strain>
        <tissue evidence="1">Leaves</tissue>
    </source>
</reference>
<comment type="caution">
    <text evidence="1">The sequence shown here is derived from an EMBL/GenBank/DDBJ whole genome shotgun (WGS) entry which is preliminary data.</text>
</comment>
<dbReference type="AlphaFoldDB" id="A0A7J6WV74"/>
<protein>
    <submittedName>
        <fullName evidence="1">Uncharacterized protein</fullName>
    </submittedName>
</protein>